<dbReference type="EMBL" id="JABACJ020000003">
    <property type="protein sequence ID" value="MBU3875211.1"/>
    <property type="molecule type" value="Genomic_DNA"/>
</dbReference>
<keyword evidence="1" id="KW-0812">Transmembrane</keyword>
<feature type="transmembrane region" description="Helical" evidence="1">
    <location>
        <begin position="14"/>
        <end position="38"/>
    </location>
</feature>
<protein>
    <submittedName>
        <fullName evidence="2">DUF4318 domain-containing protein</fullName>
    </submittedName>
</protein>
<comment type="caution">
    <text evidence="2">The sequence shown here is derived from an EMBL/GenBank/DDBJ whole genome shotgun (WGS) entry which is preliminary data.</text>
</comment>
<dbReference type="RefSeq" id="WP_216240085.1">
    <property type="nucleotide sequence ID" value="NZ_JABACJ020000003.1"/>
</dbReference>
<gene>
    <name evidence="2" type="ORF">HGO97_005200</name>
</gene>
<keyword evidence="1" id="KW-0472">Membrane</keyword>
<keyword evidence="1" id="KW-1133">Transmembrane helix</keyword>
<evidence type="ECO:0000256" key="1">
    <source>
        <dbReference type="SAM" id="Phobius"/>
    </source>
</evidence>
<reference evidence="2 3" key="1">
    <citation type="submission" date="2021-06" db="EMBL/GenBank/DDBJ databases">
        <title>Faecalicatena sp. nov. isolated from porcine feces.</title>
        <authorList>
            <person name="Oh B.S."/>
            <person name="Lee J.H."/>
        </authorList>
    </citation>
    <scope>NUCLEOTIDE SEQUENCE [LARGE SCALE GENOMIC DNA]</scope>
    <source>
        <strain evidence="2 3">AGMB00832</strain>
    </source>
</reference>
<accession>A0ABS6D1D2</accession>
<feature type="transmembrane region" description="Helical" evidence="1">
    <location>
        <begin position="76"/>
        <end position="98"/>
    </location>
</feature>
<sequence>MRTEQTAEDRKERLLYGCLLGLILFASSAIYVSVFVGTEMAKAMLPYTPAALVGYLVLGILLIWAYTKPHKGEMGVWFNGSAAVYIIDLVAGAVVFVSFFLPRFIRYMILINVAIILLCWFLDYRYFVKVAKELNGGKKNISLVVDIQDCPRSEEAFCREIEDYCRKTGKKLEFIKRGKQAEIRMDGELYTVELDSFYSLFGPMYALKFKQRR</sequence>
<proteinExistence type="predicted"/>
<name>A0ABS6D1D2_9FIRM</name>
<organism evidence="2 3">
    <name type="scientific">Faecalicatena faecalis</name>
    <dbReference type="NCBI Taxonomy" id="2726362"/>
    <lineage>
        <taxon>Bacteria</taxon>
        <taxon>Bacillati</taxon>
        <taxon>Bacillota</taxon>
        <taxon>Clostridia</taxon>
        <taxon>Lachnospirales</taxon>
        <taxon>Lachnospiraceae</taxon>
        <taxon>Faecalicatena</taxon>
    </lineage>
</organism>
<evidence type="ECO:0000313" key="2">
    <source>
        <dbReference type="EMBL" id="MBU3875211.1"/>
    </source>
</evidence>
<feature type="transmembrane region" description="Helical" evidence="1">
    <location>
        <begin position="44"/>
        <end position="64"/>
    </location>
</feature>
<dbReference type="Proteomes" id="UP000723714">
    <property type="component" value="Unassembled WGS sequence"/>
</dbReference>
<evidence type="ECO:0000313" key="3">
    <source>
        <dbReference type="Proteomes" id="UP000723714"/>
    </source>
</evidence>
<keyword evidence="3" id="KW-1185">Reference proteome</keyword>
<feature type="transmembrane region" description="Helical" evidence="1">
    <location>
        <begin position="104"/>
        <end position="122"/>
    </location>
</feature>